<evidence type="ECO:0000256" key="6">
    <source>
        <dbReference type="ARBA" id="ARBA00022692"/>
    </source>
</evidence>
<dbReference type="OrthoDB" id="9758472at2"/>
<keyword evidence="12 19" id="KW-0675">Receptor</keyword>
<feature type="domain" description="TonB-dependent receptor plug" evidence="18">
    <location>
        <begin position="129"/>
        <end position="227"/>
    </location>
</feature>
<dbReference type="AlphaFoldDB" id="A0A6N8JKQ9"/>
<dbReference type="Gene3D" id="2.40.170.20">
    <property type="entry name" value="TonB-dependent receptor, beta-barrel domain"/>
    <property type="match status" value="1"/>
</dbReference>
<dbReference type="GO" id="GO:0009279">
    <property type="term" value="C:cell outer membrane"/>
    <property type="evidence" value="ECO:0007669"/>
    <property type="project" value="UniProtKB-SubCell"/>
</dbReference>
<name>A0A6N8JKQ9_9BACT</name>
<accession>A0A6N8JKQ9</accession>
<dbReference type="NCBIfam" id="TIGR01783">
    <property type="entry name" value="TonB-siderophor"/>
    <property type="match status" value="1"/>
</dbReference>
<feature type="signal peptide" evidence="16">
    <location>
        <begin position="1"/>
        <end position="20"/>
    </location>
</feature>
<keyword evidence="8" id="KW-0408">Iron</keyword>
<evidence type="ECO:0000256" key="8">
    <source>
        <dbReference type="ARBA" id="ARBA00023004"/>
    </source>
</evidence>
<comment type="similarity">
    <text evidence="2 14 15">Belongs to the TonB-dependent receptor family.</text>
</comment>
<dbReference type="Proteomes" id="UP000468388">
    <property type="component" value="Unassembled WGS sequence"/>
</dbReference>
<evidence type="ECO:0000256" key="10">
    <source>
        <dbReference type="ARBA" id="ARBA00023077"/>
    </source>
</evidence>
<evidence type="ECO:0000256" key="4">
    <source>
        <dbReference type="ARBA" id="ARBA00022452"/>
    </source>
</evidence>
<protein>
    <submittedName>
        <fullName evidence="19">TonB-dependent siderophore receptor</fullName>
    </submittedName>
</protein>
<proteinExistence type="inferred from homology"/>
<evidence type="ECO:0000256" key="14">
    <source>
        <dbReference type="PROSITE-ProRule" id="PRU01360"/>
    </source>
</evidence>
<dbReference type="SUPFAM" id="SSF49464">
    <property type="entry name" value="Carboxypeptidase regulatory domain-like"/>
    <property type="match status" value="1"/>
</dbReference>
<dbReference type="InterPro" id="IPR012910">
    <property type="entry name" value="Plug_dom"/>
</dbReference>
<dbReference type="Gene3D" id="2.170.130.10">
    <property type="entry name" value="TonB-dependent receptor, plug domain"/>
    <property type="match status" value="1"/>
</dbReference>
<dbReference type="Pfam" id="PF00593">
    <property type="entry name" value="TonB_dep_Rec_b-barrel"/>
    <property type="match status" value="1"/>
</dbReference>
<dbReference type="PANTHER" id="PTHR32552:SF68">
    <property type="entry name" value="FERRICHROME OUTER MEMBRANE TRANSPORTER_PHAGE RECEPTOR"/>
    <property type="match status" value="1"/>
</dbReference>
<dbReference type="InterPro" id="IPR036942">
    <property type="entry name" value="Beta-barrel_TonB_sf"/>
</dbReference>
<dbReference type="Pfam" id="PF07715">
    <property type="entry name" value="Plug"/>
    <property type="match status" value="1"/>
</dbReference>
<sequence>MFNAIKSTILLIFLSASAYAQTNITGVVKDINNKPLEKVSITITGKSLNTVTDEKGHFSFTNLPAGKYTLQFSNTGFETIKKTVTSGNNVDILLLPSTEQLQTVEITGRKELGYKNTNSFIGSKTATALKDVPQSISYVTKELMQDQAAVRMGDVVKNISGVNQFTFYDDLTIRGFRINGGSTTQLMNGMRTFTGFWKQPMVNYLERVEVIKGPASALFGNASPGGTVNRVTKKPLDQNRQSVSITAGSFHTVRALADITGPLNHKKTVLYRLNLGYEDAKSFRTLQFDKNIVIAPSLSFLPTDRTRINIDFVYNRSRSRLDRGQSIFNGQDLYSTSISQSLNATNDYLNEATYTAMASLTHQFNSKLAFNVAYLRTGYDQNLLEHRSSNSYAPDSAGKVINNLVARQVFRRELNQHSDNASAYFTYDAKTGKIGHKLLLGYDYSQTVVPPGSYQLTANNYLLKNGGTAAYNPAKAANYVFYDYTLPNGQTISIPKPNVSSFDLTKKDNKEEDMSRYIYNTTNSATKPTYASLGGLYLQDQLKLGNLQLLAGLRYETYTDRANYKTDTVKKVRQHALLPRIGLVYSLTKNINLYGIYTKGYNPQDAATQSNPLSGGPFDPLQSNLIEGGLKTEWFNGRLTANASVYRITQKNSLYSADNTEQPDLMVQIGQETAKGVEFDVAGQITDNWNVIMSYAYNDATITQSGKTDADLVGVQKPNAPKHQGNIWTKYTIANGVVKGLGAGIGSNFVTERNVSLNKVQQLPGYTLLNAALYYKWNKVRIQLNLNNITDKIYWVGGYDYLRLFPGAPRNWQTTLTYTF</sequence>
<dbReference type="GO" id="GO:0015344">
    <property type="term" value="F:siderophore uptake transmembrane transporter activity"/>
    <property type="evidence" value="ECO:0007669"/>
    <property type="project" value="TreeGrafter"/>
</dbReference>
<keyword evidence="11 14" id="KW-0472">Membrane</keyword>
<evidence type="ECO:0000256" key="3">
    <source>
        <dbReference type="ARBA" id="ARBA00022448"/>
    </source>
</evidence>
<feature type="chain" id="PRO_5026669322" evidence="16">
    <location>
        <begin position="21"/>
        <end position="820"/>
    </location>
</feature>
<dbReference type="InterPro" id="IPR037066">
    <property type="entry name" value="Plug_dom_sf"/>
</dbReference>
<dbReference type="InterPro" id="IPR039426">
    <property type="entry name" value="TonB-dep_rcpt-like"/>
</dbReference>
<evidence type="ECO:0000256" key="2">
    <source>
        <dbReference type="ARBA" id="ARBA00009810"/>
    </source>
</evidence>
<dbReference type="InterPro" id="IPR010105">
    <property type="entry name" value="TonB_sidphr_rcpt"/>
</dbReference>
<dbReference type="RefSeq" id="WP_157303750.1">
    <property type="nucleotide sequence ID" value="NZ_BAAAZB010000028.1"/>
</dbReference>
<keyword evidence="13 14" id="KW-0998">Cell outer membrane</keyword>
<dbReference type="InterPro" id="IPR000531">
    <property type="entry name" value="Beta-barrel_TonB"/>
</dbReference>
<evidence type="ECO:0000256" key="7">
    <source>
        <dbReference type="ARBA" id="ARBA00022729"/>
    </source>
</evidence>
<evidence type="ECO:0000259" key="18">
    <source>
        <dbReference type="Pfam" id="PF07715"/>
    </source>
</evidence>
<evidence type="ECO:0000256" key="5">
    <source>
        <dbReference type="ARBA" id="ARBA00022496"/>
    </source>
</evidence>
<dbReference type="Gene3D" id="2.60.40.1120">
    <property type="entry name" value="Carboxypeptidase-like, regulatory domain"/>
    <property type="match status" value="1"/>
</dbReference>
<comment type="caution">
    <text evidence="19">The sequence shown here is derived from an EMBL/GenBank/DDBJ whole genome shotgun (WGS) entry which is preliminary data.</text>
</comment>
<keyword evidence="3 14" id="KW-0813">Transport</keyword>
<evidence type="ECO:0000256" key="1">
    <source>
        <dbReference type="ARBA" id="ARBA00004571"/>
    </source>
</evidence>
<evidence type="ECO:0000256" key="9">
    <source>
        <dbReference type="ARBA" id="ARBA00023065"/>
    </source>
</evidence>
<evidence type="ECO:0000259" key="17">
    <source>
        <dbReference type="Pfam" id="PF00593"/>
    </source>
</evidence>
<keyword evidence="4 14" id="KW-1134">Transmembrane beta strand</keyword>
<dbReference type="EMBL" id="WRXO01000014">
    <property type="protein sequence ID" value="MVT44966.1"/>
    <property type="molecule type" value="Genomic_DNA"/>
</dbReference>
<evidence type="ECO:0000256" key="16">
    <source>
        <dbReference type="SAM" id="SignalP"/>
    </source>
</evidence>
<keyword evidence="9" id="KW-0406">Ion transport</keyword>
<evidence type="ECO:0000256" key="12">
    <source>
        <dbReference type="ARBA" id="ARBA00023170"/>
    </source>
</evidence>
<evidence type="ECO:0000313" key="20">
    <source>
        <dbReference type="Proteomes" id="UP000468388"/>
    </source>
</evidence>
<evidence type="ECO:0000256" key="11">
    <source>
        <dbReference type="ARBA" id="ARBA00023136"/>
    </source>
</evidence>
<keyword evidence="6 14" id="KW-0812">Transmembrane</keyword>
<keyword evidence="7 16" id="KW-0732">Signal</keyword>
<dbReference type="GO" id="GO:0038023">
    <property type="term" value="F:signaling receptor activity"/>
    <property type="evidence" value="ECO:0007669"/>
    <property type="project" value="InterPro"/>
</dbReference>
<dbReference type="InterPro" id="IPR008969">
    <property type="entry name" value="CarboxyPept-like_regulatory"/>
</dbReference>
<evidence type="ECO:0000313" key="19">
    <source>
        <dbReference type="EMBL" id="MVT44966.1"/>
    </source>
</evidence>
<dbReference type="CDD" id="cd01347">
    <property type="entry name" value="ligand_gated_channel"/>
    <property type="match status" value="1"/>
</dbReference>
<dbReference type="Pfam" id="PF13715">
    <property type="entry name" value="CarbopepD_reg_2"/>
    <property type="match status" value="1"/>
</dbReference>
<gene>
    <name evidence="19" type="ORF">GO495_30530</name>
</gene>
<dbReference type="PROSITE" id="PS52016">
    <property type="entry name" value="TONB_DEPENDENT_REC_3"/>
    <property type="match status" value="1"/>
</dbReference>
<reference evidence="19 20" key="1">
    <citation type="submission" date="2019-12" db="EMBL/GenBank/DDBJ databases">
        <title>The draft genomic sequence of strain Chitinophaga oryziterrae JCM 16595.</title>
        <authorList>
            <person name="Zhang X."/>
        </authorList>
    </citation>
    <scope>NUCLEOTIDE SEQUENCE [LARGE SCALE GENOMIC DNA]</scope>
    <source>
        <strain evidence="19 20">JCM 16595</strain>
    </source>
</reference>
<keyword evidence="5" id="KW-0410">Iron transport</keyword>
<keyword evidence="20" id="KW-1185">Reference proteome</keyword>
<dbReference type="PANTHER" id="PTHR32552">
    <property type="entry name" value="FERRICHROME IRON RECEPTOR-RELATED"/>
    <property type="match status" value="1"/>
</dbReference>
<evidence type="ECO:0000256" key="15">
    <source>
        <dbReference type="RuleBase" id="RU003357"/>
    </source>
</evidence>
<dbReference type="GO" id="GO:0015891">
    <property type="term" value="P:siderophore transport"/>
    <property type="evidence" value="ECO:0007669"/>
    <property type="project" value="InterPro"/>
</dbReference>
<dbReference type="SUPFAM" id="SSF56935">
    <property type="entry name" value="Porins"/>
    <property type="match status" value="1"/>
</dbReference>
<feature type="domain" description="TonB-dependent receptor-like beta-barrel" evidence="17">
    <location>
        <begin position="302"/>
        <end position="789"/>
    </location>
</feature>
<comment type="subcellular location">
    <subcellularLocation>
        <location evidence="1 14">Cell outer membrane</location>
        <topology evidence="1 14">Multi-pass membrane protein</topology>
    </subcellularLocation>
</comment>
<keyword evidence="10 15" id="KW-0798">TonB box</keyword>
<evidence type="ECO:0000256" key="13">
    <source>
        <dbReference type="ARBA" id="ARBA00023237"/>
    </source>
</evidence>
<organism evidence="19 20">
    <name type="scientific">Chitinophaga oryziterrae</name>
    <dbReference type="NCBI Taxonomy" id="1031224"/>
    <lineage>
        <taxon>Bacteria</taxon>
        <taxon>Pseudomonadati</taxon>
        <taxon>Bacteroidota</taxon>
        <taxon>Chitinophagia</taxon>
        <taxon>Chitinophagales</taxon>
        <taxon>Chitinophagaceae</taxon>
        <taxon>Chitinophaga</taxon>
    </lineage>
</organism>